<comment type="cofactor">
    <cofactor evidence="12 13 14">
        <name>Zn(2+)</name>
        <dbReference type="ChEBI" id="CHEBI:29105"/>
    </cofactor>
    <text evidence="12 13 14">Binds 1 zinc ion per monomer.</text>
</comment>
<evidence type="ECO:0000256" key="6">
    <source>
        <dbReference type="ARBA" id="ARBA00022723"/>
    </source>
</evidence>
<organism evidence="16 17">
    <name type="scientific">Candidatus Beckwithbacteria bacterium CG10_big_fil_rev_8_21_14_0_10_34_10</name>
    <dbReference type="NCBI Taxonomy" id="1974495"/>
    <lineage>
        <taxon>Bacteria</taxon>
        <taxon>Candidatus Beckwithiibacteriota</taxon>
    </lineage>
</organism>
<keyword evidence="1 12" id="KW-0240">DNA-directed RNA polymerase</keyword>
<dbReference type="GO" id="GO:0005737">
    <property type="term" value="C:cytoplasm"/>
    <property type="evidence" value="ECO:0007669"/>
    <property type="project" value="TreeGrafter"/>
</dbReference>
<sequence>MDQVELIQSKVDIVDLINSYVPLKKAGRNFRALCPFHSEKTPSFIVSPERQIFKCFSCGEGGNVYHFLMKYENMEFGEALRFLADKTGIKLKSFRPSKAYQEREKLISLNHLASEFYHYILLKHKVGQQGLNYLLGRGISKDSIKTFKLGYAPQSWENLQDFLVKKKGFKRPDLFKAGLVVSGQRSFYDRFRGRIIFPLYDHRGNTLGFAGRVLEKDLKGAKYINTPETPIYHKSDLFYGLNITKKAIKEKDKAVIVEGELDLISSYQAGVKNVVAIKGTALTESQVTLIKRFTPNIALALDEDKAGDQASRRGIEMADKEGLNIRMIELSFGKDPDEAARHSPKLWRQSIKKAIPIYDFYLKSALKRFGKKGGESKKKVSEEMVPVISKITNQVVQAHYLKKLALSLNVSEEAVLREIERYEKNEKIKDDLRPTKPRKEEPKDKTRREKLEELLLGLIVQKKKGIKKYLLKVKIEILKGNAIKRIFEALNKYFIKERKDFKVNDFTKVLPEELLETLDQAFLKDLEIDLSDKEKYKLDFAKVLKELRKIYFKEELNILVSKMKKAETNNQGKKLQKLKEKFTSISQDLRNLV</sequence>
<dbReference type="PANTHER" id="PTHR30313">
    <property type="entry name" value="DNA PRIMASE"/>
    <property type="match status" value="1"/>
</dbReference>
<evidence type="ECO:0000256" key="4">
    <source>
        <dbReference type="ARBA" id="ARBA00022695"/>
    </source>
</evidence>
<evidence type="ECO:0000256" key="10">
    <source>
        <dbReference type="ARBA" id="ARBA00023125"/>
    </source>
</evidence>
<dbReference type="NCBIfam" id="TIGR01391">
    <property type="entry name" value="dnaG"/>
    <property type="match status" value="1"/>
</dbReference>
<reference evidence="17" key="1">
    <citation type="submission" date="2017-09" db="EMBL/GenBank/DDBJ databases">
        <title>Depth-based differentiation of microbial function through sediment-hosted aquifers and enrichment of novel symbionts in the deep terrestrial subsurface.</title>
        <authorList>
            <person name="Probst A.J."/>
            <person name="Ladd B."/>
            <person name="Jarett J.K."/>
            <person name="Geller-Mcgrath D.E."/>
            <person name="Sieber C.M.K."/>
            <person name="Emerson J.B."/>
            <person name="Anantharaman K."/>
            <person name="Thomas B.C."/>
            <person name="Malmstrom R."/>
            <person name="Stieglmeier M."/>
            <person name="Klingl A."/>
            <person name="Woyke T."/>
            <person name="Ryan C.M."/>
            <person name="Banfield J.F."/>
        </authorList>
    </citation>
    <scope>NUCLEOTIDE SEQUENCE [LARGE SCALE GENOMIC DNA]</scope>
</reference>
<keyword evidence="2 12" id="KW-0639">Primosome</keyword>
<comment type="catalytic activity">
    <reaction evidence="12">
        <text>ssDNA + n NTP = ssDNA/pppN(pN)n-1 hybrid + (n-1) diphosphate.</text>
        <dbReference type="EC" id="2.7.7.101"/>
    </reaction>
</comment>
<dbReference type="Pfam" id="PF08275">
    <property type="entry name" value="DNAG_N"/>
    <property type="match status" value="1"/>
</dbReference>
<dbReference type="InterPro" id="IPR006171">
    <property type="entry name" value="TOPRIM_dom"/>
</dbReference>
<feature type="zinc finger region" description="CHC2-type" evidence="12 14">
    <location>
        <begin position="34"/>
        <end position="58"/>
    </location>
</feature>
<gene>
    <name evidence="12" type="primary">dnaG</name>
    <name evidence="16" type="ORF">COT75_00815</name>
</gene>
<accession>A0A2H0WCA8</accession>
<dbReference type="InterPro" id="IPR006295">
    <property type="entry name" value="DNA_primase_DnaG"/>
</dbReference>
<evidence type="ECO:0000256" key="3">
    <source>
        <dbReference type="ARBA" id="ARBA00022679"/>
    </source>
</evidence>
<dbReference type="PANTHER" id="PTHR30313:SF2">
    <property type="entry name" value="DNA PRIMASE"/>
    <property type="match status" value="1"/>
</dbReference>
<evidence type="ECO:0000256" key="12">
    <source>
        <dbReference type="HAMAP-Rule" id="MF_00974"/>
    </source>
</evidence>
<protein>
    <recommendedName>
        <fullName evidence="12 13">DNA primase</fullName>
        <ecNumber evidence="12">2.7.7.101</ecNumber>
    </recommendedName>
</protein>
<evidence type="ECO:0000256" key="13">
    <source>
        <dbReference type="PIRNR" id="PIRNR002811"/>
    </source>
</evidence>
<evidence type="ECO:0000313" key="17">
    <source>
        <dbReference type="Proteomes" id="UP000230093"/>
    </source>
</evidence>
<dbReference type="Gene3D" id="3.90.980.10">
    <property type="entry name" value="DNA primase, catalytic core, N-terminal domain"/>
    <property type="match status" value="1"/>
</dbReference>
<dbReference type="InterPro" id="IPR036977">
    <property type="entry name" value="DNA_primase_Znf_CHC2"/>
</dbReference>
<dbReference type="InterPro" id="IPR019475">
    <property type="entry name" value="DNA_primase_DnaB-bd"/>
</dbReference>
<keyword evidence="3 12" id="KW-0808">Transferase</keyword>
<dbReference type="InterPro" id="IPR013264">
    <property type="entry name" value="DNAG_N"/>
</dbReference>
<dbReference type="EMBL" id="PEZT01000002">
    <property type="protein sequence ID" value="PIS09568.1"/>
    <property type="molecule type" value="Genomic_DNA"/>
</dbReference>
<dbReference type="InterPro" id="IPR037068">
    <property type="entry name" value="DNA_primase_core_N_sf"/>
</dbReference>
<dbReference type="CDD" id="cd03364">
    <property type="entry name" value="TOPRIM_DnaG_primases"/>
    <property type="match status" value="1"/>
</dbReference>
<dbReference type="FunFam" id="3.90.980.10:FF:000001">
    <property type="entry name" value="DNA primase"/>
    <property type="match status" value="1"/>
</dbReference>
<evidence type="ECO:0000259" key="15">
    <source>
        <dbReference type="PROSITE" id="PS50880"/>
    </source>
</evidence>
<dbReference type="InterPro" id="IPR002694">
    <property type="entry name" value="Znf_CHC2"/>
</dbReference>
<comment type="function">
    <text evidence="12 13">RNA polymerase that catalyzes the synthesis of short RNA molecules used as primers for DNA polymerase during DNA replication.</text>
</comment>
<dbReference type="HAMAP" id="MF_00974">
    <property type="entry name" value="DNA_primase_DnaG"/>
    <property type="match status" value="1"/>
</dbReference>
<keyword evidence="7 12" id="KW-0863">Zinc-finger</keyword>
<evidence type="ECO:0000256" key="7">
    <source>
        <dbReference type="ARBA" id="ARBA00022771"/>
    </source>
</evidence>
<dbReference type="SMART" id="SM00493">
    <property type="entry name" value="TOPRIM"/>
    <property type="match status" value="1"/>
</dbReference>
<name>A0A2H0WCA8_9BACT</name>
<dbReference type="GO" id="GO:0003899">
    <property type="term" value="F:DNA-directed RNA polymerase activity"/>
    <property type="evidence" value="ECO:0007669"/>
    <property type="project" value="UniProtKB-UniRule"/>
</dbReference>
<dbReference type="Pfam" id="PF10410">
    <property type="entry name" value="DnaB_bind"/>
    <property type="match status" value="1"/>
</dbReference>
<dbReference type="Pfam" id="PF01807">
    <property type="entry name" value="Zn_ribbon_DnaG"/>
    <property type="match status" value="1"/>
</dbReference>
<dbReference type="GO" id="GO:0000428">
    <property type="term" value="C:DNA-directed RNA polymerase complex"/>
    <property type="evidence" value="ECO:0007669"/>
    <property type="project" value="UniProtKB-KW"/>
</dbReference>
<dbReference type="GO" id="GO:0008270">
    <property type="term" value="F:zinc ion binding"/>
    <property type="evidence" value="ECO:0007669"/>
    <property type="project" value="UniProtKB-UniRule"/>
</dbReference>
<comment type="domain">
    <text evidence="12">Contains an N-terminal zinc-binding domain, a central core domain that contains the primase activity, and a C-terminal DnaB-binding domain.</text>
</comment>
<keyword evidence="4 12" id="KW-0548">Nucleotidyltransferase</keyword>
<dbReference type="Gene3D" id="3.90.580.10">
    <property type="entry name" value="Zinc finger, CHC2-type domain"/>
    <property type="match status" value="1"/>
</dbReference>
<dbReference type="SUPFAM" id="SSF56731">
    <property type="entry name" value="DNA primase core"/>
    <property type="match status" value="1"/>
</dbReference>
<dbReference type="SMART" id="SM00400">
    <property type="entry name" value="ZnF_CHCC"/>
    <property type="match status" value="1"/>
</dbReference>
<keyword evidence="10 12" id="KW-0238">DNA-binding</keyword>
<comment type="caution">
    <text evidence="16">The sequence shown here is derived from an EMBL/GenBank/DDBJ whole genome shotgun (WGS) entry which is preliminary data.</text>
</comment>
<evidence type="ECO:0000256" key="1">
    <source>
        <dbReference type="ARBA" id="ARBA00022478"/>
    </source>
</evidence>
<dbReference type="InterPro" id="IPR050219">
    <property type="entry name" value="DnaG_primase"/>
</dbReference>
<dbReference type="GO" id="GO:0003677">
    <property type="term" value="F:DNA binding"/>
    <property type="evidence" value="ECO:0007669"/>
    <property type="project" value="UniProtKB-KW"/>
</dbReference>
<keyword evidence="11 12" id="KW-0804">Transcription</keyword>
<dbReference type="SUPFAM" id="SSF57783">
    <property type="entry name" value="Zinc beta-ribbon"/>
    <property type="match status" value="1"/>
</dbReference>
<keyword evidence="5 12" id="KW-0235">DNA replication</keyword>
<dbReference type="Pfam" id="PF13155">
    <property type="entry name" value="Toprim_2"/>
    <property type="match status" value="1"/>
</dbReference>
<evidence type="ECO:0000256" key="8">
    <source>
        <dbReference type="ARBA" id="ARBA00022833"/>
    </source>
</evidence>
<dbReference type="Proteomes" id="UP000230093">
    <property type="component" value="Unassembled WGS sequence"/>
</dbReference>
<evidence type="ECO:0000256" key="2">
    <source>
        <dbReference type="ARBA" id="ARBA00022515"/>
    </source>
</evidence>
<comment type="similarity">
    <text evidence="12 13">Belongs to the DnaG primase family.</text>
</comment>
<dbReference type="InterPro" id="IPR016136">
    <property type="entry name" value="DNA_helicase_N/primase_C"/>
</dbReference>
<dbReference type="FunFam" id="3.90.580.10:FF:000001">
    <property type="entry name" value="DNA primase"/>
    <property type="match status" value="1"/>
</dbReference>
<keyword evidence="9" id="KW-0460">Magnesium</keyword>
<evidence type="ECO:0000313" key="16">
    <source>
        <dbReference type="EMBL" id="PIS09568.1"/>
    </source>
</evidence>
<comment type="subunit">
    <text evidence="12">Monomer. Interacts with DnaB.</text>
</comment>
<evidence type="ECO:0000256" key="14">
    <source>
        <dbReference type="PIRSR" id="PIRSR002811-1"/>
    </source>
</evidence>
<evidence type="ECO:0000256" key="9">
    <source>
        <dbReference type="ARBA" id="ARBA00022842"/>
    </source>
</evidence>
<dbReference type="InterPro" id="IPR034151">
    <property type="entry name" value="TOPRIM_DnaG_bac"/>
</dbReference>
<keyword evidence="6 12" id="KW-0479">Metal-binding</keyword>
<dbReference type="EC" id="2.7.7.101" evidence="12"/>
<proteinExistence type="inferred from homology"/>
<evidence type="ECO:0000256" key="11">
    <source>
        <dbReference type="ARBA" id="ARBA00023163"/>
    </source>
</evidence>
<dbReference type="Gene3D" id="3.40.1360.10">
    <property type="match status" value="1"/>
</dbReference>
<dbReference type="PROSITE" id="PS50880">
    <property type="entry name" value="TOPRIM"/>
    <property type="match status" value="1"/>
</dbReference>
<dbReference type="GO" id="GO:0006269">
    <property type="term" value="P:DNA replication, synthesis of primer"/>
    <property type="evidence" value="ECO:0007669"/>
    <property type="project" value="UniProtKB-UniRule"/>
</dbReference>
<dbReference type="Gene3D" id="1.10.860.10">
    <property type="entry name" value="DNAb Helicase, Chain A"/>
    <property type="match status" value="1"/>
</dbReference>
<feature type="domain" description="Toprim" evidence="15">
    <location>
        <begin position="252"/>
        <end position="333"/>
    </location>
</feature>
<dbReference type="AlphaFoldDB" id="A0A2H0WCA8"/>
<keyword evidence="8 12" id="KW-0862">Zinc</keyword>
<dbReference type="PIRSF" id="PIRSF002811">
    <property type="entry name" value="DnaG"/>
    <property type="match status" value="1"/>
</dbReference>
<dbReference type="InterPro" id="IPR030846">
    <property type="entry name" value="DnaG_bac"/>
</dbReference>
<dbReference type="GO" id="GO:1990077">
    <property type="term" value="C:primosome complex"/>
    <property type="evidence" value="ECO:0007669"/>
    <property type="project" value="UniProtKB-KW"/>
</dbReference>
<evidence type="ECO:0000256" key="5">
    <source>
        <dbReference type="ARBA" id="ARBA00022705"/>
    </source>
</evidence>